<comment type="caution">
    <text evidence="3">The sequence shown here is derived from an EMBL/GenBank/DDBJ whole genome shotgun (WGS) entry which is preliminary data.</text>
</comment>
<gene>
    <name evidence="3" type="ORF">PA7_07390</name>
</gene>
<evidence type="ECO:0000256" key="2">
    <source>
        <dbReference type="SAM" id="Phobius"/>
    </source>
</evidence>
<feature type="compositionally biased region" description="Basic and acidic residues" evidence="1">
    <location>
        <begin position="1"/>
        <end position="12"/>
    </location>
</feature>
<evidence type="ECO:0000313" key="3">
    <source>
        <dbReference type="EMBL" id="GEL16902.1"/>
    </source>
</evidence>
<organism evidence="3 4">
    <name type="scientific">Pseudonocardia asaccharolytica DSM 44247 = NBRC 16224</name>
    <dbReference type="NCBI Taxonomy" id="1123024"/>
    <lineage>
        <taxon>Bacteria</taxon>
        <taxon>Bacillati</taxon>
        <taxon>Actinomycetota</taxon>
        <taxon>Actinomycetes</taxon>
        <taxon>Pseudonocardiales</taxon>
        <taxon>Pseudonocardiaceae</taxon>
        <taxon>Pseudonocardia</taxon>
    </lineage>
</organism>
<proteinExistence type="predicted"/>
<dbReference type="EMBL" id="BJVI01000004">
    <property type="protein sequence ID" value="GEL16902.1"/>
    <property type="molecule type" value="Genomic_DNA"/>
</dbReference>
<dbReference type="STRING" id="1123024.GCA_000423625_02317"/>
<protein>
    <recommendedName>
        <fullName evidence="5">DUF1616 domain-containing protein</fullName>
    </recommendedName>
</protein>
<keyword evidence="2" id="KW-0812">Transmembrane</keyword>
<name>A0A511CWH1_9PSEU</name>
<keyword evidence="2" id="KW-1133">Transmembrane helix</keyword>
<sequence length="171" mass="17779">MIGAGRARDRVTDGASPPRPPWRRAPGRSAVALGLGVLAVALWVLVPEVRHQLRFSFSAQPSGYSELYFTGGAAVPTGSPAGRPQVGVDFVIANHGEGSEPYTYRVRALDAAGAPVAENTGTLPVDDGARRAVHVTLDLPAAARWAVVKVSLVGRPESIHYAAPDAGPGGR</sequence>
<dbReference type="Proteomes" id="UP000321328">
    <property type="component" value="Unassembled WGS sequence"/>
</dbReference>
<evidence type="ECO:0000313" key="4">
    <source>
        <dbReference type="Proteomes" id="UP000321328"/>
    </source>
</evidence>
<feature type="region of interest" description="Disordered" evidence="1">
    <location>
        <begin position="1"/>
        <end position="26"/>
    </location>
</feature>
<accession>A0A511CWH1</accession>
<evidence type="ECO:0008006" key="5">
    <source>
        <dbReference type="Google" id="ProtNLM"/>
    </source>
</evidence>
<feature type="transmembrane region" description="Helical" evidence="2">
    <location>
        <begin position="27"/>
        <end position="46"/>
    </location>
</feature>
<reference evidence="3 4" key="1">
    <citation type="submission" date="2019-07" db="EMBL/GenBank/DDBJ databases">
        <title>Whole genome shotgun sequence of Pseudonocardia asaccharolytica NBRC 16224.</title>
        <authorList>
            <person name="Hosoyama A."/>
            <person name="Uohara A."/>
            <person name="Ohji S."/>
            <person name="Ichikawa N."/>
        </authorList>
    </citation>
    <scope>NUCLEOTIDE SEQUENCE [LARGE SCALE GENOMIC DNA]</scope>
    <source>
        <strain evidence="3 4">NBRC 16224</strain>
    </source>
</reference>
<evidence type="ECO:0000256" key="1">
    <source>
        <dbReference type="SAM" id="MobiDB-lite"/>
    </source>
</evidence>
<dbReference type="AlphaFoldDB" id="A0A511CWH1"/>
<keyword evidence="4" id="KW-1185">Reference proteome</keyword>
<keyword evidence="2" id="KW-0472">Membrane</keyword>